<dbReference type="PANTHER" id="PTHR23502">
    <property type="entry name" value="MAJOR FACILITATOR SUPERFAMILY"/>
    <property type="match status" value="1"/>
</dbReference>
<keyword evidence="2 6" id="KW-0812">Transmembrane</keyword>
<evidence type="ECO:0000256" key="4">
    <source>
        <dbReference type="ARBA" id="ARBA00023136"/>
    </source>
</evidence>
<feature type="transmembrane region" description="Helical" evidence="6">
    <location>
        <begin position="60"/>
        <end position="80"/>
    </location>
</feature>
<feature type="region of interest" description="Disordered" evidence="5">
    <location>
        <begin position="331"/>
        <end position="376"/>
    </location>
</feature>
<evidence type="ECO:0000256" key="3">
    <source>
        <dbReference type="ARBA" id="ARBA00022989"/>
    </source>
</evidence>
<evidence type="ECO:0000313" key="8">
    <source>
        <dbReference type="Proteomes" id="UP000756132"/>
    </source>
</evidence>
<evidence type="ECO:0000256" key="2">
    <source>
        <dbReference type="ARBA" id="ARBA00022692"/>
    </source>
</evidence>
<dbReference type="PANTHER" id="PTHR23502:SF24">
    <property type="entry name" value="TRANSPORTER, PUTATIVE-RELATED"/>
    <property type="match status" value="1"/>
</dbReference>
<dbReference type="GO" id="GO:0005886">
    <property type="term" value="C:plasma membrane"/>
    <property type="evidence" value="ECO:0007669"/>
    <property type="project" value="TreeGrafter"/>
</dbReference>
<feature type="region of interest" description="Disordered" evidence="5">
    <location>
        <begin position="241"/>
        <end position="284"/>
    </location>
</feature>
<comment type="subcellular location">
    <subcellularLocation>
        <location evidence="1">Membrane</location>
        <topology evidence="1">Multi-pass membrane protein</topology>
    </subcellularLocation>
</comment>
<keyword evidence="4 6" id="KW-0472">Membrane</keyword>
<dbReference type="Gene3D" id="1.20.1250.20">
    <property type="entry name" value="MFS general substrate transporter like domains"/>
    <property type="match status" value="1"/>
</dbReference>
<dbReference type="GO" id="GO:0022857">
    <property type="term" value="F:transmembrane transporter activity"/>
    <property type="evidence" value="ECO:0007669"/>
    <property type="project" value="TreeGrafter"/>
</dbReference>
<feature type="transmembrane region" description="Helical" evidence="6">
    <location>
        <begin position="7"/>
        <end position="24"/>
    </location>
</feature>
<dbReference type="Proteomes" id="UP000756132">
    <property type="component" value="Chromosome 12"/>
</dbReference>
<dbReference type="AlphaFoldDB" id="A0A9Q8UW54"/>
<feature type="region of interest" description="Disordered" evidence="5">
    <location>
        <begin position="440"/>
        <end position="478"/>
    </location>
</feature>
<dbReference type="InterPro" id="IPR036259">
    <property type="entry name" value="MFS_trans_sf"/>
</dbReference>
<evidence type="ECO:0000313" key="7">
    <source>
        <dbReference type="EMBL" id="UJO24684.1"/>
    </source>
</evidence>
<organism evidence="7 8">
    <name type="scientific">Passalora fulva</name>
    <name type="common">Tomato leaf mold</name>
    <name type="synonym">Cladosporium fulvum</name>
    <dbReference type="NCBI Taxonomy" id="5499"/>
    <lineage>
        <taxon>Eukaryota</taxon>
        <taxon>Fungi</taxon>
        <taxon>Dikarya</taxon>
        <taxon>Ascomycota</taxon>
        <taxon>Pezizomycotina</taxon>
        <taxon>Dothideomycetes</taxon>
        <taxon>Dothideomycetidae</taxon>
        <taxon>Mycosphaerellales</taxon>
        <taxon>Mycosphaerellaceae</taxon>
        <taxon>Fulvia</taxon>
    </lineage>
</organism>
<dbReference type="KEGG" id="ffu:CLAFUR5_13610"/>
<protein>
    <submittedName>
        <fullName evidence="7">Efflux pump FUBT</fullName>
    </submittedName>
</protein>
<dbReference type="RefSeq" id="XP_047769050.1">
    <property type="nucleotide sequence ID" value="XM_047912758.1"/>
</dbReference>
<dbReference type="EMBL" id="CP090174">
    <property type="protein sequence ID" value="UJO24684.1"/>
    <property type="molecule type" value="Genomic_DNA"/>
</dbReference>
<keyword evidence="8" id="KW-1185">Reference proteome</keyword>
<dbReference type="SUPFAM" id="SSF103473">
    <property type="entry name" value="MFS general substrate transporter"/>
    <property type="match status" value="1"/>
</dbReference>
<evidence type="ECO:0000256" key="6">
    <source>
        <dbReference type="SAM" id="Phobius"/>
    </source>
</evidence>
<evidence type="ECO:0000256" key="1">
    <source>
        <dbReference type="ARBA" id="ARBA00004141"/>
    </source>
</evidence>
<feature type="transmembrane region" description="Helical" evidence="6">
    <location>
        <begin position="92"/>
        <end position="111"/>
    </location>
</feature>
<sequence>MGKIAGITFPISLFWFAWTTYPSVHSTVPALATSLWGWSFAALIQMSFSYTEDAYKQYSASALAVLGFVRNLAGGGLPLFGNQMFQNEGYQWTGSILAFLALLMVPTPFVMENYGERLRRSCVTQPSLSWHPGQYLSLLAWTNAASSFRFFTTTDLRVRGAAQSLVYMARFEDFSGVEVTVEINGHALRYRSKQLLHGEEKRVEGVGNIVAKFFHGKITHVEKRVEPSPEMQLLQAFATPDDHDQDAASPADAPTNGPGTSNTAPRNSKLAKAEQHKSMSIPSDTERYISQQALFKPQAKLGRPGLSHRVGVVPAATVGERNKAPGILVVRTGEPPRDQTDQNKEDRASGPVVGPSSNTQGKQPAHHISDRTAPIPTTGPAMPVVLLQKATPIDANTYAIEFRYRSVHKSKKMFEAINIADLATRDIREQCVEDIHALQARAAATPPDPEPVSLAPRLKRKRRDSEEGGKDNPYMVLD</sequence>
<feature type="compositionally biased region" description="Polar residues" evidence="5">
    <location>
        <begin position="257"/>
        <end position="266"/>
    </location>
</feature>
<dbReference type="GeneID" id="71993488"/>
<feature type="transmembrane region" description="Helical" evidence="6">
    <location>
        <begin position="30"/>
        <end position="48"/>
    </location>
</feature>
<reference evidence="7" key="1">
    <citation type="submission" date="2021-12" db="EMBL/GenBank/DDBJ databases">
        <authorList>
            <person name="Zaccaron A."/>
            <person name="Stergiopoulos I."/>
        </authorList>
    </citation>
    <scope>NUCLEOTIDE SEQUENCE</scope>
    <source>
        <strain evidence="7">Race5_Kim</strain>
    </source>
</reference>
<name>A0A9Q8UW54_PASFU</name>
<evidence type="ECO:0000256" key="5">
    <source>
        <dbReference type="SAM" id="MobiDB-lite"/>
    </source>
</evidence>
<keyword evidence="3 6" id="KW-1133">Transmembrane helix</keyword>
<feature type="compositionally biased region" description="Basic and acidic residues" evidence="5">
    <location>
        <begin position="334"/>
        <end position="348"/>
    </location>
</feature>
<gene>
    <name evidence="7" type="ORF">CLAFUR5_13610</name>
</gene>
<accession>A0A9Q8UW54</accession>
<proteinExistence type="predicted"/>
<reference evidence="7" key="2">
    <citation type="journal article" date="2022" name="Microb. Genom.">
        <title>A chromosome-scale genome assembly of the tomato pathogen Cladosporium fulvum reveals a compartmentalized genome architecture and the presence of a dispensable chromosome.</title>
        <authorList>
            <person name="Zaccaron A.Z."/>
            <person name="Chen L.H."/>
            <person name="Samaras A."/>
            <person name="Stergiopoulos I."/>
        </authorList>
    </citation>
    <scope>NUCLEOTIDE SEQUENCE</scope>
    <source>
        <strain evidence="7">Race5_Kim</strain>
    </source>
</reference>